<accession>A0ABW2ZWY3</accession>
<feature type="transmembrane region" description="Helical" evidence="2">
    <location>
        <begin position="128"/>
        <end position="149"/>
    </location>
</feature>
<keyword evidence="2" id="KW-0472">Membrane</keyword>
<reference evidence="4" key="1">
    <citation type="journal article" date="2019" name="Int. J. Syst. Evol. Microbiol.">
        <title>The Global Catalogue of Microorganisms (GCM) 10K type strain sequencing project: providing services to taxonomists for standard genome sequencing and annotation.</title>
        <authorList>
            <consortium name="The Broad Institute Genomics Platform"/>
            <consortium name="The Broad Institute Genome Sequencing Center for Infectious Disease"/>
            <person name="Wu L."/>
            <person name="Ma J."/>
        </authorList>
    </citation>
    <scope>NUCLEOTIDE SEQUENCE [LARGE SCALE GENOMIC DNA]</scope>
    <source>
        <strain evidence="4">JCM 32148</strain>
    </source>
</reference>
<evidence type="ECO:0000313" key="3">
    <source>
        <dbReference type="EMBL" id="MFD0782764.1"/>
    </source>
</evidence>
<keyword evidence="4" id="KW-1185">Reference proteome</keyword>
<name>A0ABW2ZWY3_9ACTN</name>
<organism evidence="3 4">
    <name type="scientific">Micromonospora azadirachtae</name>
    <dbReference type="NCBI Taxonomy" id="1970735"/>
    <lineage>
        <taxon>Bacteria</taxon>
        <taxon>Bacillati</taxon>
        <taxon>Actinomycetota</taxon>
        <taxon>Actinomycetes</taxon>
        <taxon>Micromonosporales</taxon>
        <taxon>Micromonosporaceae</taxon>
        <taxon>Micromonospora</taxon>
    </lineage>
</organism>
<feature type="region of interest" description="Disordered" evidence="1">
    <location>
        <begin position="160"/>
        <end position="183"/>
    </location>
</feature>
<proteinExistence type="predicted"/>
<evidence type="ECO:0000313" key="4">
    <source>
        <dbReference type="Proteomes" id="UP001597053"/>
    </source>
</evidence>
<feature type="transmembrane region" description="Helical" evidence="2">
    <location>
        <begin position="12"/>
        <end position="33"/>
    </location>
</feature>
<comment type="caution">
    <text evidence="3">The sequence shown here is derived from an EMBL/GenBank/DDBJ whole genome shotgun (WGS) entry which is preliminary data.</text>
</comment>
<keyword evidence="2" id="KW-0812">Transmembrane</keyword>
<sequence>MHAALTRLNTPTWQAVGGILLSVVGGFLLWLPFQTQTALDHWAVELRAGGEPAHAIIYDRITKRRGGTTMYFRYDFGGRTYEQEVPCVEVCRSYGDEVRIWVNRSDPTDFVTDFDQLSGHRGRLQGGLGAAGFMILLLGVLLTLSRVPWRRWFPRRSRPRRRVRPATGGAFTGRSKHKRRAGR</sequence>
<evidence type="ECO:0000256" key="1">
    <source>
        <dbReference type="SAM" id="MobiDB-lite"/>
    </source>
</evidence>
<dbReference type="EMBL" id="JBHTHM010000041">
    <property type="protein sequence ID" value="MFD0782764.1"/>
    <property type="molecule type" value="Genomic_DNA"/>
</dbReference>
<protein>
    <recommendedName>
        <fullName evidence="5">DUF3592 domain-containing protein</fullName>
    </recommendedName>
</protein>
<evidence type="ECO:0000256" key="2">
    <source>
        <dbReference type="SAM" id="Phobius"/>
    </source>
</evidence>
<feature type="compositionally biased region" description="Basic residues" evidence="1">
    <location>
        <begin position="174"/>
        <end position="183"/>
    </location>
</feature>
<keyword evidence="2" id="KW-1133">Transmembrane helix</keyword>
<dbReference type="Proteomes" id="UP001597053">
    <property type="component" value="Unassembled WGS sequence"/>
</dbReference>
<gene>
    <name evidence="3" type="ORF">ACFQZ8_02310</name>
</gene>
<evidence type="ECO:0008006" key="5">
    <source>
        <dbReference type="Google" id="ProtNLM"/>
    </source>
</evidence>